<dbReference type="SUPFAM" id="SSF117892">
    <property type="entry name" value="Band 7/SPFH domain"/>
    <property type="match status" value="1"/>
</dbReference>
<keyword evidence="3" id="KW-1185">Reference proteome</keyword>
<accession>A0A031LN53</accession>
<dbReference type="STRING" id="1160895.CM19_08175"/>
<name>A0A031LN53_9CREN</name>
<comment type="caution">
    <text evidence="2">The sequence shown here is derived from an EMBL/GenBank/DDBJ whole genome shotgun (WGS) entry which is preliminary data.</text>
</comment>
<dbReference type="AlphaFoldDB" id="A0A031LN53"/>
<proteinExistence type="predicted"/>
<dbReference type="EMBL" id="JFZT01000044">
    <property type="protein sequence ID" value="EZQ04931.1"/>
    <property type="molecule type" value="Genomic_DNA"/>
</dbReference>
<feature type="domain" description="Band 7" evidence="1">
    <location>
        <begin position="45"/>
        <end position="221"/>
    </location>
</feature>
<dbReference type="OrthoDB" id="40668at2157"/>
<dbReference type="Proteomes" id="UP000024332">
    <property type="component" value="Unassembled WGS sequence"/>
</dbReference>
<protein>
    <recommendedName>
        <fullName evidence="1">Band 7 domain-containing protein</fullName>
    </recommendedName>
</protein>
<evidence type="ECO:0000313" key="3">
    <source>
        <dbReference type="Proteomes" id="UP000024332"/>
    </source>
</evidence>
<gene>
    <name evidence="2" type="ORF">CM19_08175</name>
</gene>
<dbReference type="InterPro" id="IPR001107">
    <property type="entry name" value="Band_7"/>
</dbReference>
<reference evidence="2 3" key="1">
    <citation type="submission" date="2014-03" db="EMBL/GenBank/DDBJ databases">
        <title>Draft genome sequence of the novel thermoacidophilic archaea Acidianus copahuensis ALE1 strain, isolated from Copahue volcanic area in Neuquen Argentina.</title>
        <authorList>
            <person name="Urbieta M.S."/>
            <person name="Rascovan N."/>
            <person name="Castro C."/>
            <person name="Revale S."/>
            <person name="Giaveno M.A."/>
            <person name="Vazquez M.P."/>
            <person name="Donati E.R."/>
        </authorList>
    </citation>
    <scope>NUCLEOTIDE SEQUENCE [LARGE SCALE GENOMIC DNA]</scope>
    <source>
        <strain evidence="2 3">ALE1</strain>
    </source>
</reference>
<evidence type="ECO:0000259" key="1">
    <source>
        <dbReference type="Pfam" id="PF01145"/>
    </source>
</evidence>
<dbReference type="InterPro" id="IPR036013">
    <property type="entry name" value="Band_7/SPFH_dom_sf"/>
</dbReference>
<evidence type="ECO:0000313" key="2">
    <source>
        <dbReference type="EMBL" id="EZQ04931.1"/>
    </source>
</evidence>
<dbReference type="PANTHER" id="PTHR37826:SF2">
    <property type="entry name" value="ZINC-RIBBON DOMAIN-CONTAINING PROTEIN"/>
    <property type="match status" value="1"/>
</dbReference>
<organism evidence="2 3">
    <name type="scientific">Candidatus Acidianus copahuensis</name>
    <dbReference type="NCBI Taxonomy" id="1160895"/>
    <lineage>
        <taxon>Archaea</taxon>
        <taxon>Thermoproteota</taxon>
        <taxon>Thermoprotei</taxon>
        <taxon>Sulfolobales</taxon>
        <taxon>Sulfolobaceae</taxon>
        <taxon>Acidianus</taxon>
    </lineage>
</organism>
<sequence length="295" mass="32204">MSNIGFRGQVISTEDESTGASKMTADTIIFRYPREAIGSKSLFLVQPTERAIVIVQGQIAADLPPGSHNIQSPGNAVSSFLSKFRYQQLPYDTLVFFVSTTRHEVKVTGLSQTDDLVPVEYETAAYFRVNNPSSLVTNVQFGGNYFKDQDLGIYISPIVDQEVSSILNQVKLTDVYKKFGDISTAVTAALKQFLSEIGIDLISVRVTKLLPQDPELRRIIQLRDLGIPINDSVRLGLARVLADQQNPASVNMAIGVPYFPNLATLVNLSDGVFRALSTKLSGQTNEQEKGSGGGQ</sequence>
<dbReference type="Pfam" id="PF01145">
    <property type="entry name" value="Band_7"/>
    <property type="match status" value="1"/>
</dbReference>
<dbReference type="RefSeq" id="WP_048099859.1">
    <property type="nucleotide sequence ID" value="NZ_JFZT01000044.1"/>
</dbReference>
<dbReference type="Gene3D" id="3.30.479.30">
    <property type="entry name" value="Band 7 domain"/>
    <property type="match status" value="1"/>
</dbReference>
<dbReference type="PANTHER" id="PTHR37826">
    <property type="entry name" value="FLOTILLIN BAND_7_5 DOMAIN PROTEIN"/>
    <property type="match status" value="1"/>
</dbReference>